<feature type="domain" description="SMP-30/Gluconolactonase/LRE-like region" evidence="2">
    <location>
        <begin position="11"/>
        <end position="75"/>
    </location>
</feature>
<dbReference type="InterPro" id="IPR013658">
    <property type="entry name" value="SGL"/>
</dbReference>
<dbReference type="InterPro" id="IPR011042">
    <property type="entry name" value="6-blade_b-propeller_TolB-like"/>
</dbReference>
<proteinExistence type="inferred from homology"/>
<dbReference type="GO" id="GO:0005509">
    <property type="term" value="F:calcium ion binding"/>
    <property type="evidence" value="ECO:0007669"/>
    <property type="project" value="TreeGrafter"/>
</dbReference>
<dbReference type="Gene3D" id="2.120.10.30">
    <property type="entry name" value="TolB, C-terminal domain"/>
    <property type="match status" value="1"/>
</dbReference>
<name>A0A938B6W6_UNCTE</name>
<gene>
    <name evidence="3" type="ORF">FJZ47_25455</name>
</gene>
<organism evidence="3 4">
    <name type="scientific">Tectimicrobiota bacterium</name>
    <dbReference type="NCBI Taxonomy" id="2528274"/>
    <lineage>
        <taxon>Bacteria</taxon>
        <taxon>Pseudomonadati</taxon>
        <taxon>Nitrospinota/Tectimicrobiota group</taxon>
        <taxon>Candidatus Tectimicrobiota</taxon>
    </lineage>
</organism>
<dbReference type="EMBL" id="VGLS01001207">
    <property type="protein sequence ID" value="MBM3227128.1"/>
    <property type="molecule type" value="Genomic_DNA"/>
</dbReference>
<protein>
    <submittedName>
        <fullName evidence="3">SMP-30/gluconolactonase/LRE family protein</fullName>
    </submittedName>
</protein>
<feature type="non-terminal residue" evidence="3">
    <location>
        <position position="1"/>
    </location>
</feature>
<dbReference type="AlphaFoldDB" id="A0A938B6W6"/>
<evidence type="ECO:0000313" key="4">
    <source>
        <dbReference type="Proteomes" id="UP000712673"/>
    </source>
</evidence>
<sequence length="96" mass="10449">FGNDARGVQRGVDGMCLDTDGNIIACAGWREAGPGPMIYVFAPSGRVLETHPVPVDRPTNCTFGDVDLRTLYVTTGGGHLFRVRNTGRRGWLLYPL</sequence>
<dbReference type="PANTHER" id="PTHR10907:SF47">
    <property type="entry name" value="REGUCALCIN"/>
    <property type="match status" value="1"/>
</dbReference>
<dbReference type="Pfam" id="PF08450">
    <property type="entry name" value="SGL"/>
    <property type="match status" value="1"/>
</dbReference>
<evidence type="ECO:0000259" key="2">
    <source>
        <dbReference type="Pfam" id="PF08450"/>
    </source>
</evidence>
<dbReference type="GO" id="GO:0019853">
    <property type="term" value="P:L-ascorbic acid biosynthetic process"/>
    <property type="evidence" value="ECO:0007669"/>
    <property type="project" value="TreeGrafter"/>
</dbReference>
<reference evidence="3" key="1">
    <citation type="submission" date="2019-03" db="EMBL/GenBank/DDBJ databases">
        <title>Lake Tanganyika Metagenome-Assembled Genomes (MAGs).</title>
        <authorList>
            <person name="Tran P."/>
        </authorList>
    </citation>
    <scope>NUCLEOTIDE SEQUENCE</scope>
    <source>
        <strain evidence="3">K_DeepCast_65m_m2_066</strain>
    </source>
</reference>
<accession>A0A938B6W6</accession>
<dbReference type="GO" id="GO:0004341">
    <property type="term" value="F:gluconolactonase activity"/>
    <property type="evidence" value="ECO:0007669"/>
    <property type="project" value="TreeGrafter"/>
</dbReference>
<evidence type="ECO:0000256" key="1">
    <source>
        <dbReference type="ARBA" id="ARBA00008853"/>
    </source>
</evidence>
<evidence type="ECO:0000313" key="3">
    <source>
        <dbReference type="EMBL" id="MBM3227128.1"/>
    </source>
</evidence>
<dbReference type="SUPFAM" id="SSF63829">
    <property type="entry name" value="Calcium-dependent phosphotriesterase"/>
    <property type="match status" value="1"/>
</dbReference>
<dbReference type="PANTHER" id="PTHR10907">
    <property type="entry name" value="REGUCALCIN"/>
    <property type="match status" value="1"/>
</dbReference>
<dbReference type="Proteomes" id="UP000712673">
    <property type="component" value="Unassembled WGS sequence"/>
</dbReference>
<comment type="caution">
    <text evidence="3">The sequence shown here is derived from an EMBL/GenBank/DDBJ whole genome shotgun (WGS) entry which is preliminary data.</text>
</comment>
<comment type="similarity">
    <text evidence="1">Belongs to the SMP-30/CGR1 family.</text>
</comment>